<gene>
    <name evidence="6" type="primary">pcaH</name>
    <name evidence="6" type="ORF">EHSB41UT_03311</name>
</gene>
<dbReference type="Proteomes" id="UP000196573">
    <property type="component" value="Unassembled WGS sequence"/>
</dbReference>
<dbReference type="InterPro" id="IPR015889">
    <property type="entry name" value="Intradiol_dOase_core"/>
</dbReference>
<evidence type="ECO:0000313" key="7">
    <source>
        <dbReference type="Proteomes" id="UP000196573"/>
    </source>
</evidence>
<dbReference type="EMBL" id="FWPT01000008">
    <property type="protein sequence ID" value="SMA49518.1"/>
    <property type="molecule type" value="Genomic_DNA"/>
</dbReference>
<dbReference type="PANTHER" id="PTHR33711">
    <property type="entry name" value="DIOXYGENASE, PUTATIVE (AFU_ORTHOLOGUE AFUA_2G02910)-RELATED"/>
    <property type="match status" value="1"/>
</dbReference>
<feature type="signal peptide" evidence="4">
    <location>
        <begin position="1"/>
        <end position="24"/>
    </location>
</feature>
<dbReference type="InterPro" id="IPR000627">
    <property type="entry name" value="Intradiol_dOase_C"/>
</dbReference>
<dbReference type="InterPro" id="IPR050770">
    <property type="entry name" value="Intradiol_RC_Dioxygenase"/>
</dbReference>
<dbReference type="GO" id="GO:0018578">
    <property type="term" value="F:protocatechuate 3,4-dioxygenase activity"/>
    <property type="evidence" value="ECO:0007669"/>
    <property type="project" value="UniProtKB-EC"/>
</dbReference>
<evidence type="ECO:0000256" key="4">
    <source>
        <dbReference type="SAM" id="SignalP"/>
    </source>
</evidence>
<evidence type="ECO:0000313" key="6">
    <source>
        <dbReference type="EMBL" id="SMA49518.1"/>
    </source>
</evidence>
<comment type="similarity">
    <text evidence="1">Belongs to the intradiol ring-cleavage dioxygenase family.</text>
</comment>
<dbReference type="Gene3D" id="2.60.130.10">
    <property type="entry name" value="Aromatic compound dioxygenase"/>
    <property type="match status" value="1"/>
</dbReference>
<dbReference type="OrthoDB" id="9805815at2"/>
<evidence type="ECO:0000256" key="3">
    <source>
        <dbReference type="ARBA" id="ARBA00023002"/>
    </source>
</evidence>
<accession>A0A1X7AN57</accession>
<keyword evidence="3 6" id="KW-0560">Oxidoreductase</keyword>
<dbReference type="GO" id="GO:0008199">
    <property type="term" value="F:ferric iron binding"/>
    <property type="evidence" value="ECO:0007669"/>
    <property type="project" value="InterPro"/>
</dbReference>
<reference evidence="6 7" key="1">
    <citation type="submission" date="2017-03" db="EMBL/GenBank/DDBJ databases">
        <authorList>
            <person name="Afonso C.L."/>
            <person name="Miller P.J."/>
            <person name="Scott M.A."/>
            <person name="Spackman E."/>
            <person name="Goraichik I."/>
            <person name="Dimitrov K.M."/>
            <person name="Suarez D.L."/>
            <person name="Swayne D.E."/>
        </authorList>
    </citation>
    <scope>NUCLEOTIDE SEQUENCE [LARGE SCALE GENOMIC DNA]</scope>
    <source>
        <strain evidence="6">SB41UT1</strain>
    </source>
</reference>
<evidence type="ECO:0000256" key="1">
    <source>
        <dbReference type="ARBA" id="ARBA00007825"/>
    </source>
</evidence>
<keyword evidence="2 6" id="KW-0223">Dioxygenase</keyword>
<keyword evidence="7" id="KW-1185">Reference proteome</keyword>
<keyword evidence="4" id="KW-0732">Signal</keyword>
<name>A0A1X7AN57_9GAMM</name>
<dbReference type="Pfam" id="PF00775">
    <property type="entry name" value="Dioxygenase_C"/>
    <property type="match status" value="1"/>
</dbReference>
<dbReference type="AlphaFoldDB" id="A0A1X7AN57"/>
<dbReference type="RefSeq" id="WP_133060551.1">
    <property type="nucleotide sequence ID" value="NZ_CBCSCN010000010.1"/>
</dbReference>
<organism evidence="6 7">
    <name type="scientific">Parendozoicomonas haliclonae</name>
    <dbReference type="NCBI Taxonomy" id="1960125"/>
    <lineage>
        <taxon>Bacteria</taxon>
        <taxon>Pseudomonadati</taxon>
        <taxon>Pseudomonadota</taxon>
        <taxon>Gammaproteobacteria</taxon>
        <taxon>Oceanospirillales</taxon>
        <taxon>Endozoicomonadaceae</taxon>
        <taxon>Parendozoicomonas</taxon>
    </lineage>
</organism>
<evidence type="ECO:0000256" key="2">
    <source>
        <dbReference type="ARBA" id="ARBA00022964"/>
    </source>
</evidence>
<protein>
    <submittedName>
        <fullName evidence="6">Protocatechuate 3,4-dioxygenase beta chain</fullName>
        <ecNumber evidence="6">1.13.11.3</ecNumber>
    </submittedName>
</protein>
<dbReference type="EC" id="1.13.11.3" evidence="6"/>
<sequence>MKRRVFLGNLLVAGSVAGASSALAEQCLKVPASGAGPMKPLQKPLWENDLTRTSEDGPQAAGMRITLSGRVLNAACEPVAGAEVVIWQACVNGMYNHPNEHRNDWRDPNFRYEGRTVTDEQGRYVFLTIVPGSYPVPGKSDPGLGLVSFRAPHIHFTVTPSEGEPFTSQMFFDLFDDMNKFDLVLYKRTLQEQKLLTASVIDGGDGEPAQCQFDIVV</sequence>
<proteinExistence type="inferred from homology"/>
<dbReference type="SUPFAM" id="SSF49482">
    <property type="entry name" value="Aromatic compound dioxygenase"/>
    <property type="match status" value="1"/>
</dbReference>
<evidence type="ECO:0000259" key="5">
    <source>
        <dbReference type="Pfam" id="PF00775"/>
    </source>
</evidence>
<feature type="chain" id="PRO_5010877804" evidence="4">
    <location>
        <begin position="25"/>
        <end position="217"/>
    </location>
</feature>
<feature type="domain" description="Intradiol ring-cleavage dioxygenases" evidence="5">
    <location>
        <begin position="47"/>
        <end position="184"/>
    </location>
</feature>
<dbReference type="PANTHER" id="PTHR33711:SF10">
    <property type="entry name" value="INTRADIOL RING-CLEAVAGE DIOXYGENASES DOMAIN-CONTAINING PROTEIN"/>
    <property type="match status" value="1"/>
</dbReference>